<evidence type="ECO:0000313" key="1">
    <source>
        <dbReference type="EMBL" id="TNV82267.1"/>
    </source>
</evidence>
<name>A0A8J8NUJ6_HALGN</name>
<dbReference type="AlphaFoldDB" id="A0A8J8NUJ6"/>
<reference evidence="1" key="1">
    <citation type="submission" date="2019-06" db="EMBL/GenBank/DDBJ databases">
        <authorList>
            <person name="Zheng W."/>
        </authorList>
    </citation>
    <scope>NUCLEOTIDE SEQUENCE</scope>
    <source>
        <strain evidence="1">QDHG01</strain>
    </source>
</reference>
<keyword evidence="2" id="KW-1185">Reference proteome</keyword>
<organism evidence="1 2">
    <name type="scientific">Halteria grandinella</name>
    <dbReference type="NCBI Taxonomy" id="5974"/>
    <lineage>
        <taxon>Eukaryota</taxon>
        <taxon>Sar</taxon>
        <taxon>Alveolata</taxon>
        <taxon>Ciliophora</taxon>
        <taxon>Intramacronucleata</taxon>
        <taxon>Spirotrichea</taxon>
        <taxon>Stichotrichia</taxon>
        <taxon>Sporadotrichida</taxon>
        <taxon>Halteriidae</taxon>
        <taxon>Halteria</taxon>
    </lineage>
</organism>
<dbReference type="EMBL" id="RRYP01005177">
    <property type="protein sequence ID" value="TNV82267.1"/>
    <property type="molecule type" value="Genomic_DNA"/>
</dbReference>
<comment type="caution">
    <text evidence="1">The sequence shown here is derived from an EMBL/GenBank/DDBJ whole genome shotgun (WGS) entry which is preliminary data.</text>
</comment>
<accession>A0A8J8NUJ6</accession>
<protein>
    <submittedName>
        <fullName evidence="1">Uncharacterized protein</fullName>
    </submittedName>
</protein>
<dbReference type="Proteomes" id="UP000785679">
    <property type="component" value="Unassembled WGS sequence"/>
</dbReference>
<proteinExistence type="predicted"/>
<evidence type="ECO:0000313" key="2">
    <source>
        <dbReference type="Proteomes" id="UP000785679"/>
    </source>
</evidence>
<sequence length="183" mass="21055">MKLKFTKYSEPLMIPALNYLLAKCKSLEDLTISFGDSLFDEDVLHRGCKVQLPPLDFEGQCYNYQLSRLKKINQAEDIGTYEQQPSLIQTGKFINGKALNSSGDRVPLQIVYRQSSYFEVSISKVGIAFAIKHIARIYEQLPQWPQRQAKHCTQKASCDSQCNVHAKYRSSERPLQGYRRAHY</sequence>
<gene>
    <name evidence="1" type="ORF">FGO68_gene2898</name>
</gene>